<accession>A0A844ANG6</accession>
<proteinExistence type="predicted"/>
<evidence type="ECO:0000313" key="2">
    <source>
        <dbReference type="EMBL" id="MQY44145.1"/>
    </source>
</evidence>
<comment type="caution">
    <text evidence="2">The sequence shown here is derived from an EMBL/GenBank/DDBJ whole genome shotgun (WGS) entry which is preliminary data.</text>
</comment>
<organism evidence="2 3">
    <name type="scientific">Tritonibacter aquimaris</name>
    <dbReference type="NCBI Taxonomy" id="2663379"/>
    <lineage>
        <taxon>Bacteria</taxon>
        <taxon>Pseudomonadati</taxon>
        <taxon>Pseudomonadota</taxon>
        <taxon>Alphaproteobacteria</taxon>
        <taxon>Rhodobacterales</taxon>
        <taxon>Paracoccaceae</taxon>
        <taxon>Tritonibacter</taxon>
    </lineage>
</organism>
<dbReference type="SUPFAM" id="SSF51735">
    <property type="entry name" value="NAD(P)-binding Rossmann-fold domains"/>
    <property type="match status" value="1"/>
</dbReference>
<dbReference type="InterPro" id="IPR001509">
    <property type="entry name" value="Epimerase_deHydtase"/>
</dbReference>
<keyword evidence="3" id="KW-1185">Reference proteome</keyword>
<dbReference type="Gene3D" id="3.40.50.720">
    <property type="entry name" value="NAD(P)-binding Rossmann-like Domain"/>
    <property type="match status" value="1"/>
</dbReference>
<sequence>MGKETVLIMGANGRIGRALRQFAPDPSRFALQARARPAAALPAENWHILSPLAAPEQLCAAAQGCDQILCLAGVVQGQLSDNSALALAAIDAARAAGARRVVLTSSAAVYGAQAGLLREDQMLQPLNDYGRAKAEMEAQARAAACGVELVILRIGNVAGFDAILGGWKPGFCLDQFADGTTPRRSYIGVKTLAQALVDLLDCAQLPEVLNLAQPGPIAMGDLLRAADLSFTTRAAPPTAIAEVAFDLSLLNAHITVAPAEVQALVAQWRHLAL</sequence>
<dbReference type="InterPro" id="IPR051783">
    <property type="entry name" value="NAD(P)-dependent_oxidoreduct"/>
</dbReference>
<protein>
    <submittedName>
        <fullName evidence="2">NAD(P)H-binding protein</fullName>
    </submittedName>
</protein>
<evidence type="ECO:0000259" key="1">
    <source>
        <dbReference type="Pfam" id="PF01370"/>
    </source>
</evidence>
<dbReference type="InterPro" id="IPR036291">
    <property type="entry name" value="NAD(P)-bd_dom_sf"/>
</dbReference>
<evidence type="ECO:0000313" key="3">
    <source>
        <dbReference type="Proteomes" id="UP000436694"/>
    </source>
</evidence>
<dbReference type="PANTHER" id="PTHR48079:SF6">
    <property type="entry name" value="NAD(P)-BINDING DOMAIN-CONTAINING PROTEIN-RELATED"/>
    <property type="match status" value="1"/>
</dbReference>
<dbReference type="AlphaFoldDB" id="A0A844ANG6"/>
<dbReference type="GO" id="GO:0005737">
    <property type="term" value="C:cytoplasm"/>
    <property type="evidence" value="ECO:0007669"/>
    <property type="project" value="TreeGrafter"/>
</dbReference>
<dbReference type="PANTHER" id="PTHR48079">
    <property type="entry name" value="PROTEIN YEEZ"/>
    <property type="match status" value="1"/>
</dbReference>
<reference evidence="2 3" key="1">
    <citation type="submission" date="2019-10" db="EMBL/GenBank/DDBJ databases">
        <title>Epibacterium sp. nov., isolated from seawater.</title>
        <authorList>
            <person name="Zhang X."/>
            <person name="Li N."/>
        </authorList>
    </citation>
    <scope>NUCLEOTIDE SEQUENCE [LARGE SCALE GENOMIC DNA]</scope>
    <source>
        <strain evidence="2 3">SM1969</strain>
    </source>
</reference>
<dbReference type="GO" id="GO:0004029">
    <property type="term" value="F:aldehyde dehydrogenase (NAD+) activity"/>
    <property type="evidence" value="ECO:0007669"/>
    <property type="project" value="TreeGrafter"/>
</dbReference>
<feature type="domain" description="NAD-dependent epimerase/dehydratase" evidence="1">
    <location>
        <begin position="6"/>
        <end position="159"/>
    </location>
</feature>
<dbReference type="Pfam" id="PF01370">
    <property type="entry name" value="Epimerase"/>
    <property type="match status" value="1"/>
</dbReference>
<dbReference type="EMBL" id="WIXK01000011">
    <property type="protein sequence ID" value="MQY44145.1"/>
    <property type="molecule type" value="Genomic_DNA"/>
</dbReference>
<name>A0A844ANG6_9RHOB</name>
<gene>
    <name evidence="2" type="ORF">GG681_15980</name>
</gene>
<dbReference type="Proteomes" id="UP000436694">
    <property type="component" value="Unassembled WGS sequence"/>
</dbReference>